<dbReference type="AlphaFoldDB" id="A0AAJ4SI31"/>
<proteinExistence type="predicted"/>
<dbReference type="InterPro" id="IPR036388">
    <property type="entry name" value="WH-like_DNA-bd_sf"/>
</dbReference>
<sequence length="120" mass="13847">MKNTEELKKLADEFQECQNILVAIGDETRQSIMLALIEVGCNEGMRVGEITKKTHLSRPSVSYHLKILKEANIVTVEKIGTKNFYYINPENTSIKSLQVMINHMNQYIESYHIPKKESEF</sequence>
<dbReference type="PRINTS" id="PR00778">
    <property type="entry name" value="HTHARSR"/>
</dbReference>
<dbReference type="PROSITE" id="PS50987">
    <property type="entry name" value="HTH_ARSR_2"/>
    <property type="match status" value="1"/>
</dbReference>
<dbReference type="PANTHER" id="PTHR33154">
    <property type="entry name" value="TRANSCRIPTIONAL REGULATOR, ARSR FAMILY"/>
    <property type="match status" value="1"/>
</dbReference>
<keyword evidence="3" id="KW-0804">Transcription</keyword>
<dbReference type="Pfam" id="PF01022">
    <property type="entry name" value="HTH_5"/>
    <property type="match status" value="1"/>
</dbReference>
<evidence type="ECO:0000256" key="3">
    <source>
        <dbReference type="ARBA" id="ARBA00023163"/>
    </source>
</evidence>
<accession>A0AAJ4SI31</accession>
<dbReference type="CDD" id="cd00090">
    <property type="entry name" value="HTH_ARSR"/>
    <property type="match status" value="1"/>
</dbReference>
<keyword evidence="2" id="KW-0238">DNA-binding</keyword>
<evidence type="ECO:0000313" key="6">
    <source>
        <dbReference type="Proteomes" id="UP000274792"/>
    </source>
</evidence>
<protein>
    <submittedName>
        <fullName evidence="5">ArsR family transcriptional regulator</fullName>
    </submittedName>
</protein>
<dbReference type="InterPro" id="IPR051081">
    <property type="entry name" value="HTH_MetalResp_TranReg"/>
</dbReference>
<dbReference type="PANTHER" id="PTHR33154:SF33">
    <property type="entry name" value="TRANSCRIPTIONAL REPRESSOR SDPR"/>
    <property type="match status" value="1"/>
</dbReference>
<dbReference type="EMBL" id="RXWV01000052">
    <property type="protein sequence ID" value="RTX72470.1"/>
    <property type="molecule type" value="Genomic_DNA"/>
</dbReference>
<dbReference type="InterPro" id="IPR011991">
    <property type="entry name" value="ArsR-like_HTH"/>
</dbReference>
<dbReference type="GO" id="GO:0003677">
    <property type="term" value="F:DNA binding"/>
    <property type="evidence" value="ECO:0007669"/>
    <property type="project" value="UniProtKB-KW"/>
</dbReference>
<dbReference type="Proteomes" id="UP000274792">
    <property type="component" value="Unassembled WGS sequence"/>
</dbReference>
<dbReference type="SMART" id="SM00418">
    <property type="entry name" value="HTH_ARSR"/>
    <property type="match status" value="1"/>
</dbReference>
<dbReference type="NCBIfam" id="NF033788">
    <property type="entry name" value="HTH_metalloreg"/>
    <property type="match status" value="1"/>
</dbReference>
<evidence type="ECO:0000313" key="5">
    <source>
        <dbReference type="EMBL" id="RTX72470.1"/>
    </source>
</evidence>
<evidence type="ECO:0000256" key="2">
    <source>
        <dbReference type="ARBA" id="ARBA00023125"/>
    </source>
</evidence>
<reference evidence="5 6" key="1">
    <citation type="submission" date="2018-10" db="EMBL/GenBank/DDBJ databases">
        <title>A collection Staphylococci species genome sequencing.</title>
        <authorList>
            <person name="Cole K."/>
        </authorList>
    </citation>
    <scope>NUCLEOTIDE SEQUENCE [LARGE SCALE GENOMIC DNA]</scope>
    <source>
        <strain evidence="6">NCTC 12218</strain>
    </source>
</reference>
<keyword evidence="1" id="KW-0805">Transcription regulation</keyword>
<dbReference type="InterPro" id="IPR001845">
    <property type="entry name" value="HTH_ArsR_DNA-bd_dom"/>
</dbReference>
<organism evidence="5 6">
    <name type="scientific">Mammaliicoccus sciuri</name>
    <name type="common">Staphylococcus sciuri</name>
    <dbReference type="NCBI Taxonomy" id="1296"/>
    <lineage>
        <taxon>Bacteria</taxon>
        <taxon>Bacillati</taxon>
        <taxon>Bacillota</taxon>
        <taxon>Bacilli</taxon>
        <taxon>Bacillales</taxon>
        <taxon>Staphylococcaceae</taxon>
        <taxon>Mammaliicoccus</taxon>
    </lineage>
</organism>
<dbReference type="InterPro" id="IPR036390">
    <property type="entry name" value="WH_DNA-bd_sf"/>
</dbReference>
<evidence type="ECO:0000256" key="1">
    <source>
        <dbReference type="ARBA" id="ARBA00023015"/>
    </source>
</evidence>
<dbReference type="Gene3D" id="1.10.10.10">
    <property type="entry name" value="Winged helix-like DNA-binding domain superfamily/Winged helix DNA-binding domain"/>
    <property type="match status" value="1"/>
</dbReference>
<gene>
    <name evidence="5" type="ORF">CD117_08595</name>
</gene>
<dbReference type="GO" id="GO:0003700">
    <property type="term" value="F:DNA-binding transcription factor activity"/>
    <property type="evidence" value="ECO:0007669"/>
    <property type="project" value="InterPro"/>
</dbReference>
<feature type="domain" description="HTH arsR-type" evidence="4">
    <location>
        <begin position="10"/>
        <end position="108"/>
    </location>
</feature>
<dbReference type="SUPFAM" id="SSF46785">
    <property type="entry name" value="Winged helix' DNA-binding domain"/>
    <property type="match status" value="1"/>
</dbReference>
<dbReference type="RefSeq" id="WP_126477414.1">
    <property type="nucleotide sequence ID" value="NZ_RXWV01000052.1"/>
</dbReference>
<name>A0AAJ4SI31_MAMSC</name>
<evidence type="ECO:0000259" key="4">
    <source>
        <dbReference type="PROSITE" id="PS50987"/>
    </source>
</evidence>
<comment type="caution">
    <text evidence="5">The sequence shown here is derived from an EMBL/GenBank/DDBJ whole genome shotgun (WGS) entry which is preliminary data.</text>
</comment>